<dbReference type="Proteomes" id="UP000583929">
    <property type="component" value="Unassembled WGS sequence"/>
</dbReference>
<evidence type="ECO:0000313" key="2">
    <source>
        <dbReference type="EMBL" id="KAF4368714.1"/>
    </source>
</evidence>
<comment type="caution">
    <text evidence="2">The sequence shown here is derived from an EMBL/GenBank/DDBJ whole genome shotgun (WGS) entry which is preliminary data.</text>
</comment>
<dbReference type="Pfam" id="PF16213">
    <property type="entry name" value="DCB"/>
    <property type="match status" value="1"/>
</dbReference>
<evidence type="ECO:0000259" key="1">
    <source>
        <dbReference type="Pfam" id="PF16213"/>
    </source>
</evidence>
<dbReference type="InterPro" id="IPR032629">
    <property type="entry name" value="DCB_dom"/>
</dbReference>
<dbReference type="EMBL" id="JAATIQ010000229">
    <property type="protein sequence ID" value="KAF4368714.1"/>
    <property type="molecule type" value="Genomic_DNA"/>
</dbReference>
<accession>A0A7J6FDG3</accession>
<reference evidence="2 3" key="1">
    <citation type="journal article" date="2020" name="bioRxiv">
        <title>Sequence and annotation of 42 cannabis genomes reveals extensive copy number variation in cannabinoid synthesis and pathogen resistance genes.</title>
        <authorList>
            <person name="Mckernan K.J."/>
            <person name="Helbert Y."/>
            <person name="Kane L.T."/>
            <person name="Ebling H."/>
            <person name="Zhang L."/>
            <person name="Liu B."/>
            <person name="Eaton Z."/>
            <person name="Mclaughlin S."/>
            <person name="Kingan S."/>
            <person name="Baybayan P."/>
            <person name="Concepcion G."/>
            <person name="Jordan M."/>
            <person name="Riva A."/>
            <person name="Barbazuk W."/>
            <person name="Harkins T."/>
        </authorList>
    </citation>
    <scope>NUCLEOTIDE SEQUENCE [LARGE SCALE GENOMIC DNA]</scope>
    <source>
        <strain evidence="3">cv. Jamaican Lion 4</strain>
        <tissue evidence="2">Leaf</tissue>
    </source>
</reference>
<dbReference type="AlphaFoldDB" id="A0A7J6FDG3"/>
<organism evidence="2 3">
    <name type="scientific">Cannabis sativa</name>
    <name type="common">Hemp</name>
    <name type="synonym">Marijuana</name>
    <dbReference type="NCBI Taxonomy" id="3483"/>
    <lineage>
        <taxon>Eukaryota</taxon>
        <taxon>Viridiplantae</taxon>
        <taxon>Streptophyta</taxon>
        <taxon>Embryophyta</taxon>
        <taxon>Tracheophyta</taxon>
        <taxon>Spermatophyta</taxon>
        <taxon>Magnoliopsida</taxon>
        <taxon>eudicotyledons</taxon>
        <taxon>Gunneridae</taxon>
        <taxon>Pentapetalae</taxon>
        <taxon>rosids</taxon>
        <taxon>fabids</taxon>
        <taxon>Rosales</taxon>
        <taxon>Cannabaceae</taxon>
        <taxon>Cannabis</taxon>
    </lineage>
</organism>
<name>A0A7J6FDG3_CANSA</name>
<proteinExistence type="predicted"/>
<sequence length="137" mass="14640">MNLYHSRIEAEYKNVARLNVSLHPDLLTSANPSLRSSVPNNSLVQVRIPREISGPGPLHDGGSTEYSLADSESILSPLINVASSGVLKIADPAVDCVQKLIAHGYLRGEANPSGEAEGKLLSKLIESVCKCYDLGDD</sequence>
<protein>
    <recommendedName>
        <fullName evidence="1">Mon2/Sec7/BIG1-like dimerisation and cyclophilin-binding domain-containing protein</fullName>
    </recommendedName>
</protein>
<evidence type="ECO:0000313" key="3">
    <source>
        <dbReference type="Proteomes" id="UP000583929"/>
    </source>
</evidence>
<gene>
    <name evidence="2" type="ORF">G4B88_000971</name>
</gene>
<keyword evidence="3" id="KW-1185">Reference proteome</keyword>
<feature type="domain" description="Mon2/Sec7/BIG1-like dimerisation and cyclophilin-binding" evidence="1">
    <location>
        <begin position="65"/>
        <end position="137"/>
    </location>
</feature>